<keyword evidence="7" id="KW-0325">Glycoprotein</keyword>
<dbReference type="OrthoDB" id="8608526at2759"/>
<feature type="domain" description="Fibronectin type-III" evidence="10">
    <location>
        <begin position="138"/>
        <end position="228"/>
    </location>
</feature>
<feature type="chain" id="PRO_5029571962" description="Fibronectin type-III domain-containing protein" evidence="9">
    <location>
        <begin position="29"/>
        <end position="631"/>
    </location>
</feature>
<keyword evidence="2 8" id="KW-0812">Transmembrane</keyword>
<dbReference type="SMART" id="SM00060">
    <property type="entry name" value="FN3"/>
    <property type="match status" value="2"/>
</dbReference>
<keyword evidence="6" id="KW-0675">Receptor</keyword>
<organism evidence="11 12">
    <name type="scientific">Onychostoma macrolepis</name>
    <dbReference type="NCBI Taxonomy" id="369639"/>
    <lineage>
        <taxon>Eukaryota</taxon>
        <taxon>Metazoa</taxon>
        <taxon>Chordata</taxon>
        <taxon>Craniata</taxon>
        <taxon>Vertebrata</taxon>
        <taxon>Euteleostomi</taxon>
        <taxon>Actinopterygii</taxon>
        <taxon>Neopterygii</taxon>
        <taxon>Teleostei</taxon>
        <taxon>Ostariophysi</taxon>
        <taxon>Cypriniformes</taxon>
        <taxon>Cyprinidae</taxon>
        <taxon>Acrossocheilinae</taxon>
        <taxon>Onychostoma</taxon>
    </lineage>
</organism>
<evidence type="ECO:0000313" key="11">
    <source>
        <dbReference type="EMBL" id="KAF4112272.1"/>
    </source>
</evidence>
<keyword evidence="3 9" id="KW-0732">Signal</keyword>
<dbReference type="Gene3D" id="2.60.40.10">
    <property type="entry name" value="Immunoglobulins"/>
    <property type="match status" value="4"/>
</dbReference>
<feature type="domain" description="Fibronectin type-III" evidence="10">
    <location>
        <begin position="323"/>
        <end position="419"/>
    </location>
</feature>
<keyword evidence="5 8" id="KW-0472">Membrane</keyword>
<evidence type="ECO:0000256" key="2">
    <source>
        <dbReference type="ARBA" id="ARBA00022692"/>
    </source>
</evidence>
<evidence type="ECO:0000256" key="3">
    <source>
        <dbReference type="ARBA" id="ARBA00022729"/>
    </source>
</evidence>
<reference evidence="11 12" key="1">
    <citation type="submission" date="2020-04" db="EMBL/GenBank/DDBJ databases">
        <title>Chromosome-level genome assembly of a cyprinid fish Onychostoma macrolepis by integration of Nanopore Sequencing, Bionano and Hi-C technology.</title>
        <authorList>
            <person name="Wang D."/>
        </authorList>
    </citation>
    <scope>NUCLEOTIDE SEQUENCE [LARGE SCALE GENOMIC DNA]</scope>
    <source>
        <strain evidence="11">SWU-2019</strain>
        <tissue evidence="11">Muscle</tissue>
    </source>
</reference>
<dbReference type="SUPFAM" id="SSF49265">
    <property type="entry name" value="Fibronectin type III"/>
    <property type="match status" value="3"/>
</dbReference>
<dbReference type="EMBL" id="JAAMOB010000006">
    <property type="protein sequence ID" value="KAF4112272.1"/>
    <property type="molecule type" value="Genomic_DNA"/>
</dbReference>
<proteinExistence type="predicted"/>
<dbReference type="InterPro" id="IPR013783">
    <property type="entry name" value="Ig-like_fold"/>
</dbReference>
<sequence length="631" mass="73194">MYGCPVYMMDSALTWWILLSCLIKQGHLEPHLSKQDFSLLAMDKDPKCFTRDLEAFTCFWEAPAGKSYYFFYEISPEEKRCDVKQQTYEENKVLHICTFPSSDVFMYVKMHLRVIDRDTNTTIYNRTVSVEDQLFLYPPTNISLRPTGDVRQMLVEWKEIKQFPMNMQYEIHYRSKNTSSTVKPVSKRSHKLVSLVAGENCTVQMRVKPGRAFWSDWSSPVTAMVPQTAGDIKLRCHTPDLHQVLCQWRGDIYDDCRYSFHYRQINRSLWDSWKLCSRDNDTVHQCVLYGQESSIYQFYLHVGLHPFGRRFYAETFSMNSSIQTRPPEGLKSQPEEGRLCLIWDPPFLKISQYLKYQIRYQREGESEWKDFTTSSSKTSTCLDVHRGSQYTIQIRAQPNGSVYSGDWSDWSKPLSALLPLGKEWIFIVCIPVALLIIASAMISFFSRYFRKFKKSLWPSVPNLNKVLESFLTDISGSHWEPTFNIKQCDDDTATSVLEILPEKETSVKFCKKSTCLSLHDRGFLADVKHKENFREDLEMAQDYVILNNDMIPCFTGNDYVYGDAALSHLANEKLNCCPSTCSTTFPECSTNILNHSYLLLAEQSDLEEHHSACRQYTNMEITAIAYEASGE</sequence>
<evidence type="ECO:0000256" key="9">
    <source>
        <dbReference type="SAM" id="SignalP"/>
    </source>
</evidence>
<keyword evidence="4 8" id="KW-1133">Transmembrane helix</keyword>
<feature type="signal peptide" evidence="9">
    <location>
        <begin position="1"/>
        <end position="28"/>
    </location>
</feature>
<dbReference type="GO" id="GO:0009897">
    <property type="term" value="C:external side of plasma membrane"/>
    <property type="evidence" value="ECO:0007669"/>
    <property type="project" value="TreeGrafter"/>
</dbReference>
<evidence type="ECO:0000256" key="7">
    <source>
        <dbReference type="ARBA" id="ARBA00023180"/>
    </source>
</evidence>
<dbReference type="PANTHER" id="PTHR23037:SF34">
    <property type="entry name" value="THROMBOPOIETIN RECEPTOR ISOFORM X1"/>
    <property type="match status" value="1"/>
</dbReference>
<evidence type="ECO:0000256" key="6">
    <source>
        <dbReference type="ARBA" id="ARBA00023170"/>
    </source>
</evidence>
<evidence type="ECO:0000256" key="5">
    <source>
        <dbReference type="ARBA" id="ARBA00023136"/>
    </source>
</evidence>
<dbReference type="InterPro" id="IPR003961">
    <property type="entry name" value="FN3_dom"/>
</dbReference>
<dbReference type="InterPro" id="IPR015152">
    <property type="entry name" value="Growth/epo_recpt_lig-bind"/>
</dbReference>
<name>A0A7J6CZA3_9TELE</name>
<accession>A0A7J6CZA3</accession>
<dbReference type="AlphaFoldDB" id="A0A7J6CZA3"/>
<dbReference type="PROSITE" id="PS50853">
    <property type="entry name" value="FN3"/>
    <property type="match status" value="2"/>
</dbReference>
<gene>
    <name evidence="11" type="ORF">G5714_007067</name>
</gene>
<dbReference type="PANTHER" id="PTHR23037">
    <property type="entry name" value="CYTOKINE RECEPTOR"/>
    <property type="match status" value="1"/>
</dbReference>
<comment type="subcellular location">
    <subcellularLocation>
        <location evidence="1">Membrane</location>
        <topology evidence="1">Single-pass type I membrane protein</topology>
    </subcellularLocation>
</comment>
<dbReference type="Proteomes" id="UP000579812">
    <property type="component" value="Unassembled WGS sequence"/>
</dbReference>
<dbReference type="InterPro" id="IPR036116">
    <property type="entry name" value="FN3_sf"/>
</dbReference>
<feature type="transmembrane region" description="Helical" evidence="8">
    <location>
        <begin position="424"/>
        <end position="445"/>
    </location>
</feature>
<dbReference type="CDD" id="cd00063">
    <property type="entry name" value="FN3"/>
    <property type="match status" value="1"/>
</dbReference>
<evidence type="ECO:0000256" key="4">
    <source>
        <dbReference type="ARBA" id="ARBA00022989"/>
    </source>
</evidence>
<dbReference type="GO" id="GO:0004896">
    <property type="term" value="F:cytokine receptor activity"/>
    <property type="evidence" value="ECO:0007669"/>
    <property type="project" value="TreeGrafter"/>
</dbReference>
<dbReference type="Pfam" id="PF09067">
    <property type="entry name" value="EpoR_lig-bind"/>
    <property type="match status" value="1"/>
</dbReference>
<evidence type="ECO:0000313" key="12">
    <source>
        <dbReference type="Proteomes" id="UP000579812"/>
    </source>
</evidence>
<keyword evidence="12" id="KW-1185">Reference proteome</keyword>
<protein>
    <recommendedName>
        <fullName evidence="10">Fibronectin type-III domain-containing protein</fullName>
    </recommendedName>
</protein>
<evidence type="ECO:0000259" key="10">
    <source>
        <dbReference type="PROSITE" id="PS50853"/>
    </source>
</evidence>
<evidence type="ECO:0000256" key="8">
    <source>
        <dbReference type="SAM" id="Phobius"/>
    </source>
</evidence>
<evidence type="ECO:0000256" key="1">
    <source>
        <dbReference type="ARBA" id="ARBA00004479"/>
    </source>
</evidence>
<comment type="caution">
    <text evidence="11">The sequence shown here is derived from an EMBL/GenBank/DDBJ whole genome shotgun (WGS) entry which is preliminary data.</text>
</comment>